<organism evidence="3 4">
    <name type="scientific">Heterorhabditis bacteriophora</name>
    <name type="common">Entomopathogenic nematode worm</name>
    <dbReference type="NCBI Taxonomy" id="37862"/>
    <lineage>
        <taxon>Eukaryota</taxon>
        <taxon>Metazoa</taxon>
        <taxon>Ecdysozoa</taxon>
        <taxon>Nematoda</taxon>
        <taxon>Chromadorea</taxon>
        <taxon>Rhabditida</taxon>
        <taxon>Rhabditina</taxon>
        <taxon>Rhabditomorpha</taxon>
        <taxon>Strongyloidea</taxon>
        <taxon>Heterorhabditidae</taxon>
        <taxon>Heterorhabditis</taxon>
    </lineage>
</organism>
<keyword evidence="3" id="KW-1185">Reference proteome</keyword>
<feature type="region of interest" description="Disordered" evidence="1">
    <location>
        <begin position="165"/>
        <end position="191"/>
    </location>
</feature>
<dbReference type="AlphaFoldDB" id="A0A1I7XBG0"/>
<feature type="compositionally biased region" description="Basic and acidic residues" evidence="1">
    <location>
        <begin position="511"/>
        <end position="520"/>
    </location>
</feature>
<dbReference type="WBParaSite" id="Hba_14960">
    <property type="protein sequence ID" value="Hba_14960"/>
    <property type="gene ID" value="Hba_14960"/>
</dbReference>
<accession>A0A1I7XBG0</accession>
<sequence>MFFLLPCLVVLLPTITALFTDVLDCPKEESKKIACYINIARTQGPKACNKCLTYECMADCRRALAYIKEYTSISPTTPQTDILRGKTELPGTTSIKLMKTGLRGNTSTASSVEMISTSTIRIQTLNASTHKENRVKKSLPKTSLQQGPRTTIPLIYTTNRTPKDLLSTKSAGHPSITRTESSVASTSGNSSVSQWDTSIVQIYKSITSTEPTLQEHSTKLSTSKEGTTIFAGSILTSVTNNLIGTTGSSDDVLSGTTYSSSPPIIANESKSSTSSNNFNEIARHYSTTINKGSSQASAVNNSRQTTIVDNFISTNASNKQSINTTLSTSTPFTNQEGKNRTITNRTSIWSRPYTRFEEITTSSKSKLSNITTNLNSPITTSALSQSTNVNKVSSYLTSSSSSEFFTTNNDSINSTSNEQISIVTDSTLNASRIHTTKFSTISDNLKQTAVLNNSRSTRIVKPNMEVTTTYFNTLSTIKITLPNSSEVVTASTSFNSKEEKPTSPGSQRLESVTDKTKEDITTTTPSFSTININSAILKSTENPSSTRVEDVPTTDLNDESFADTSFIHRCLHGSTFPDGSSQRIYLCGHNGNWTGYTGEICTRMYYFLYLIENESLVNILQLPYVNRFILICPTVVALIHGIPSFKGLKHLAL</sequence>
<evidence type="ECO:0000313" key="3">
    <source>
        <dbReference type="Proteomes" id="UP000095283"/>
    </source>
</evidence>
<feature type="region of interest" description="Disordered" evidence="1">
    <location>
        <begin position="491"/>
        <end position="522"/>
    </location>
</feature>
<dbReference type="Proteomes" id="UP000095283">
    <property type="component" value="Unplaced"/>
</dbReference>
<feature type="compositionally biased region" description="Low complexity" evidence="1">
    <location>
        <begin position="181"/>
        <end position="191"/>
    </location>
</feature>
<evidence type="ECO:0000313" key="4">
    <source>
        <dbReference type="WBParaSite" id="Hba_14960"/>
    </source>
</evidence>
<proteinExistence type="predicted"/>
<protein>
    <submittedName>
        <fullName evidence="4">Sushi domain-containing protein</fullName>
    </submittedName>
</protein>
<evidence type="ECO:0000256" key="1">
    <source>
        <dbReference type="SAM" id="MobiDB-lite"/>
    </source>
</evidence>
<name>A0A1I7XBG0_HETBA</name>
<evidence type="ECO:0000256" key="2">
    <source>
        <dbReference type="SAM" id="SignalP"/>
    </source>
</evidence>
<feature type="signal peptide" evidence="2">
    <location>
        <begin position="1"/>
        <end position="17"/>
    </location>
</feature>
<reference evidence="4" key="1">
    <citation type="submission" date="2016-11" db="UniProtKB">
        <authorList>
            <consortium name="WormBaseParasite"/>
        </authorList>
    </citation>
    <scope>IDENTIFICATION</scope>
</reference>
<feature type="chain" id="PRO_5009311062" evidence="2">
    <location>
        <begin position="18"/>
        <end position="653"/>
    </location>
</feature>
<keyword evidence="2" id="KW-0732">Signal</keyword>